<dbReference type="EMBL" id="CP001630">
    <property type="protein sequence ID" value="ACU40483.1"/>
    <property type="molecule type" value="Genomic_DNA"/>
</dbReference>
<feature type="region of interest" description="Disordered" evidence="1">
    <location>
        <begin position="1"/>
        <end position="37"/>
    </location>
</feature>
<dbReference type="HOGENOM" id="CLU_3339023_0_0_11"/>
<dbReference type="Proteomes" id="UP000002213">
    <property type="component" value="Chromosome"/>
</dbReference>
<organism evidence="2 3">
    <name type="scientific">Actinosynnema mirum (strain ATCC 29888 / DSM 43827 / JCM 3225 / NBRC 14064 / NCIMB 13271 / NRRL B-12336 / IMRU 3971 / 101)</name>
    <dbReference type="NCBI Taxonomy" id="446462"/>
    <lineage>
        <taxon>Bacteria</taxon>
        <taxon>Bacillati</taxon>
        <taxon>Actinomycetota</taxon>
        <taxon>Actinomycetes</taxon>
        <taxon>Pseudonocardiales</taxon>
        <taxon>Pseudonocardiaceae</taxon>
        <taxon>Actinosynnema</taxon>
    </lineage>
</organism>
<sequence>MVAVVDGAVSGAGRFPTTAPRDRLPGSALSEVRFTSA</sequence>
<name>C6WNB9_ACTMD</name>
<evidence type="ECO:0000313" key="3">
    <source>
        <dbReference type="Proteomes" id="UP000002213"/>
    </source>
</evidence>
<dbReference type="AlphaFoldDB" id="C6WNB9"/>
<evidence type="ECO:0000313" key="2">
    <source>
        <dbReference type="EMBL" id="ACU40483.1"/>
    </source>
</evidence>
<accession>C6WNB9</accession>
<protein>
    <submittedName>
        <fullName evidence="2">Uncharacterized protein</fullName>
    </submittedName>
</protein>
<dbReference type="KEGG" id="ami:Amir_6686"/>
<feature type="compositionally biased region" description="Low complexity" evidence="1">
    <location>
        <begin position="1"/>
        <end position="13"/>
    </location>
</feature>
<proteinExistence type="predicted"/>
<gene>
    <name evidence="2" type="ordered locus">Amir_6686</name>
</gene>
<keyword evidence="3" id="KW-1185">Reference proteome</keyword>
<evidence type="ECO:0000256" key="1">
    <source>
        <dbReference type="SAM" id="MobiDB-lite"/>
    </source>
</evidence>
<reference evidence="2 3" key="1">
    <citation type="journal article" date="2009" name="Stand. Genomic Sci.">
        <title>Complete genome sequence of Actinosynnema mirum type strain (101).</title>
        <authorList>
            <person name="Land M."/>
            <person name="Lapidus A."/>
            <person name="Mayilraj S."/>
            <person name="Chen F."/>
            <person name="Copeland A."/>
            <person name="Del Rio T.G."/>
            <person name="Nolan M."/>
            <person name="Lucas S."/>
            <person name="Tice H."/>
            <person name="Cheng J.F."/>
            <person name="Chertkov O."/>
            <person name="Bruce D."/>
            <person name="Goodwin L."/>
            <person name="Pitluck S."/>
            <person name="Rohde M."/>
            <person name="Goker M."/>
            <person name="Pati A."/>
            <person name="Ivanova N."/>
            <person name="Mavromatis K."/>
            <person name="Chen A."/>
            <person name="Palaniappan K."/>
            <person name="Hauser L."/>
            <person name="Chang Y.J."/>
            <person name="Jeffries C.C."/>
            <person name="Brettin T."/>
            <person name="Detter J.C."/>
            <person name="Han C."/>
            <person name="Chain P."/>
            <person name="Tindall B.J."/>
            <person name="Bristow J."/>
            <person name="Eisen J.A."/>
            <person name="Markowitz V."/>
            <person name="Hugenholtz P."/>
            <person name="Kyrpides N.C."/>
            <person name="Klenk H.P."/>
        </authorList>
    </citation>
    <scope>NUCLEOTIDE SEQUENCE [LARGE SCALE GENOMIC DNA]</scope>
    <source>
        <strain evidence="3">ATCC 29888 / DSM 43827 / JCM 3225 / NBRC 14064 / NCIMB 13271 / NRRL B-12336 / IMRU 3971 / 101</strain>
    </source>
</reference>